<evidence type="ECO:0000313" key="2">
    <source>
        <dbReference type="EMBL" id="MEG3438116.1"/>
    </source>
</evidence>
<name>A0AAW9QTB8_9CHRO</name>
<dbReference type="Proteomes" id="UP001328733">
    <property type="component" value="Unassembled WGS sequence"/>
</dbReference>
<accession>A0AAW9QTB8</accession>
<keyword evidence="3" id="KW-1185">Reference proteome</keyword>
<dbReference type="AlphaFoldDB" id="A0AAW9QTB8"/>
<gene>
    <name evidence="2" type="ORF">V0288_13390</name>
</gene>
<feature type="transmembrane region" description="Helical" evidence="1">
    <location>
        <begin position="9"/>
        <end position="30"/>
    </location>
</feature>
<dbReference type="RefSeq" id="WP_332865597.1">
    <property type="nucleotide sequence ID" value="NZ_JBAFSM010000023.1"/>
</dbReference>
<evidence type="ECO:0000256" key="1">
    <source>
        <dbReference type="SAM" id="Phobius"/>
    </source>
</evidence>
<keyword evidence="1" id="KW-1133">Transmembrane helix</keyword>
<protein>
    <submittedName>
        <fullName evidence="2">Uncharacterized protein</fullName>
    </submittedName>
</protein>
<keyword evidence="1" id="KW-0812">Transmembrane</keyword>
<keyword evidence="1" id="KW-0472">Membrane</keyword>
<organism evidence="2 3">
    <name type="scientific">Pannus brasiliensis CCIBt3594</name>
    <dbReference type="NCBI Taxonomy" id="1427578"/>
    <lineage>
        <taxon>Bacteria</taxon>
        <taxon>Bacillati</taxon>
        <taxon>Cyanobacteriota</taxon>
        <taxon>Cyanophyceae</taxon>
        <taxon>Oscillatoriophycideae</taxon>
        <taxon>Chroococcales</taxon>
        <taxon>Microcystaceae</taxon>
        <taxon>Pannus</taxon>
    </lineage>
</organism>
<evidence type="ECO:0000313" key="3">
    <source>
        <dbReference type="Proteomes" id="UP001328733"/>
    </source>
</evidence>
<sequence>MNHFKLKSLIFYGTTIGFVLLIFKAVTVYGETRLSAAPPIAGTYRLLPSKNSPCLGNNPRLAIEQSGIYLLGTLSIEGQQVPLDGRFRGENFRLQGRSSPGKSCGDEIVMEAIARDKKISGTLQDIPVTFEKESIPTADSSTGH</sequence>
<dbReference type="EMBL" id="JBAFSM010000023">
    <property type="protein sequence ID" value="MEG3438116.1"/>
    <property type="molecule type" value="Genomic_DNA"/>
</dbReference>
<comment type="caution">
    <text evidence="2">The sequence shown here is derived from an EMBL/GenBank/DDBJ whole genome shotgun (WGS) entry which is preliminary data.</text>
</comment>
<proteinExistence type="predicted"/>
<reference evidence="2 3" key="1">
    <citation type="submission" date="2024-01" db="EMBL/GenBank/DDBJ databases">
        <title>Genomic insights into the taxonomy and metabolism of the cyanobacterium Pannus brasiliensis CCIBt3594.</title>
        <authorList>
            <person name="Machado M."/>
            <person name="Botero N.B."/>
            <person name="Andreote A.P.D."/>
            <person name="Feitosa A.M.T."/>
            <person name="Popin R."/>
            <person name="Sivonen K."/>
            <person name="Fiore M.F."/>
        </authorList>
    </citation>
    <scope>NUCLEOTIDE SEQUENCE [LARGE SCALE GENOMIC DNA]</scope>
    <source>
        <strain evidence="2 3">CCIBt3594</strain>
    </source>
</reference>